<name>A0ABM3HGH8_9MYRT</name>
<dbReference type="Gene3D" id="3.80.10.10">
    <property type="entry name" value="Ribonuclease Inhibitor"/>
    <property type="match status" value="3"/>
</dbReference>
<dbReference type="RefSeq" id="XP_048135688.1">
    <property type="nucleotide sequence ID" value="XM_048279731.1"/>
</dbReference>
<feature type="coiled-coil region" evidence="6">
    <location>
        <begin position="34"/>
        <end position="61"/>
    </location>
</feature>
<dbReference type="SUPFAM" id="SSF52540">
    <property type="entry name" value="P-loop containing nucleoside triphosphate hydrolases"/>
    <property type="match status" value="1"/>
</dbReference>
<protein>
    <submittedName>
        <fullName evidence="9">Disease resistance protein At4g27190-like</fullName>
    </submittedName>
</protein>
<dbReference type="InterPro" id="IPR032675">
    <property type="entry name" value="LRR_dom_sf"/>
</dbReference>
<evidence type="ECO:0000256" key="5">
    <source>
        <dbReference type="ARBA" id="ARBA00022840"/>
    </source>
</evidence>
<dbReference type="PANTHER" id="PTHR33463:SF203">
    <property type="entry name" value="AAA+ ATPASE DOMAIN-CONTAINING PROTEIN"/>
    <property type="match status" value="1"/>
</dbReference>
<evidence type="ECO:0000259" key="7">
    <source>
        <dbReference type="SMART" id="SM00382"/>
    </source>
</evidence>
<keyword evidence="8" id="KW-1185">Reference proteome</keyword>
<proteinExistence type="inferred from homology"/>
<dbReference type="Gene3D" id="1.10.8.430">
    <property type="entry name" value="Helical domain of apoptotic protease-activating factors"/>
    <property type="match status" value="1"/>
</dbReference>
<evidence type="ECO:0000256" key="1">
    <source>
        <dbReference type="ARBA" id="ARBA00008894"/>
    </source>
</evidence>
<keyword evidence="3" id="KW-0547">Nucleotide-binding</keyword>
<feature type="domain" description="AAA+ ATPase" evidence="7">
    <location>
        <begin position="180"/>
        <end position="321"/>
    </location>
</feature>
<evidence type="ECO:0000256" key="2">
    <source>
        <dbReference type="ARBA" id="ARBA00022737"/>
    </source>
</evidence>
<evidence type="ECO:0000313" key="8">
    <source>
        <dbReference type="Proteomes" id="UP000827889"/>
    </source>
</evidence>
<evidence type="ECO:0000256" key="3">
    <source>
        <dbReference type="ARBA" id="ARBA00022741"/>
    </source>
</evidence>
<dbReference type="InterPro" id="IPR002182">
    <property type="entry name" value="NB-ARC"/>
</dbReference>
<dbReference type="Gene3D" id="3.40.50.300">
    <property type="entry name" value="P-loop containing nucleotide triphosphate hydrolases"/>
    <property type="match status" value="1"/>
</dbReference>
<dbReference type="InterPro" id="IPR042197">
    <property type="entry name" value="Apaf_helical"/>
</dbReference>
<reference evidence="9" key="1">
    <citation type="submission" date="2025-08" db="UniProtKB">
        <authorList>
            <consortium name="RefSeq"/>
        </authorList>
    </citation>
    <scope>IDENTIFICATION</scope>
    <source>
        <tissue evidence="9">Leaf</tissue>
    </source>
</reference>
<sequence length="1285" mass="144814">MAEIVLSIAAKVAEYLVAPAGHHCGYLIFSNSYAGQLKEELENLENSRQRVQHSIDEALNNMKLIEPDVKKWVTAVETIASKARIAPEHDGRVKKTCFCRWLPNPKERYCLGRDARKTVSAIQELIQQGKFERVYYERDPSGLVGGAPDVNLLAGDGDDSVTDSRASIFQGIMKALDDEKLKVIGVYGPGGVGKTTLLEEVEKKLRKEGRPFQMIVNVKVSRTPDLNNIQGQVADALKLDLKDKQSQQGRRDLLFQRLQRDPNEKVLIILDDLWDKLDLDAVGIPSGDVSSKCKLLLTSRIKNVLTQQMCADPTFHLKGLEDEEAVRLFEKTVGDRVKDEEELKSIAAQVATKLAGLPLLIISVATALKNSNVGAWRNALVKIDVKKMETIVQLSYDHLQIEEARSLYLLCGLIGGTISVETLLILGMGLGLFEEFRRTMQDSRDRLDTMLSELRSACLLLEGGDDKENVTIHDLYSEVVVSTPFRDQNSLIIHDNCGTWPKGKLDECRACLVNDGNDRLVELMPRRFPHAKMLMLSGQHDMGDCSKKYFKDMKELRALCLCSRSITSLPSPTENLGNLQSLIINCHLKDVAILGNLMALQILSFAGYTISRLPKKIGELTNLRSLNIGRTNGLIIEPGVLEGLINLEELNMKGRYHQWMKEDDISSSLSGARLAELKSLTKLTSLEISISRCPHLLEDDDLPVRNLIRFFINIGDAGGRGFKGLSTIKLDLREWGNVLSREWIQVILQKTQYLYLSWLSEFRESAHELCTRGFRELKHLDIEDSSSIKYIANSSNDLRLTAFTKLESLFLKNLINLEKICHGTIAPECFGKLKAVSIKNCDRLKYLWRLSEIRGLAQLEEIEVWGCESMRALIRDDTGEGIADADRIAELPNVRRLKLGWLPNMTSFCTETETPSEGTPIQVSFPRLESLEMVGLLDVEKILYSQSPLEYVNLESIEIRKSQSTSSILKSELILKLPNLKSMKIKSSQSIKVVFDLEELTVAGHVEILSQLEMLTLRTLPNVHRMWKHDVKLQGISVFRNLEKLEVSDTGLAFLFPLSVAKCLRVIRDIRVDDCPNMKAVIMDEEGRDEGRDDIIELPLLERLCIRSCPTEKFFSYPHGKKESIATTSDSQDACSDSFFDRKVSLPSLKELELVYVRSFKRIWNDELPTSSFCELATLALGSCYDLLHVFPSTIIGRLHNLKRVKVSSCPNLESLFDCGSLDSNTEQTRVLLPRLASIFVFYCHSLKLLFDCGSLDSNTELLLPKLEEVRVMLAERLRHMLART</sequence>
<organism evidence="8 9">
    <name type="scientific">Rhodamnia argentea</name>
    <dbReference type="NCBI Taxonomy" id="178133"/>
    <lineage>
        <taxon>Eukaryota</taxon>
        <taxon>Viridiplantae</taxon>
        <taxon>Streptophyta</taxon>
        <taxon>Embryophyta</taxon>
        <taxon>Tracheophyta</taxon>
        <taxon>Spermatophyta</taxon>
        <taxon>Magnoliopsida</taxon>
        <taxon>eudicotyledons</taxon>
        <taxon>Gunneridae</taxon>
        <taxon>Pentapetalae</taxon>
        <taxon>rosids</taxon>
        <taxon>malvids</taxon>
        <taxon>Myrtales</taxon>
        <taxon>Myrtaceae</taxon>
        <taxon>Myrtoideae</taxon>
        <taxon>Myrteae</taxon>
        <taxon>Australasian group</taxon>
        <taxon>Rhodamnia</taxon>
    </lineage>
</organism>
<evidence type="ECO:0000256" key="4">
    <source>
        <dbReference type="ARBA" id="ARBA00022821"/>
    </source>
</evidence>
<evidence type="ECO:0000313" key="9">
    <source>
        <dbReference type="RefSeq" id="XP_048135688.1"/>
    </source>
</evidence>
<dbReference type="InterPro" id="IPR055414">
    <property type="entry name" value="LRR_R13L4/SHOC2-like"/>
</dbReference>
<dbReference type="SUPFAM" id="SSF52058">
    <property type="entry name" value="L domain-like"/>
    <property type="match status" value="2"/>
</dbReference>
<dbReference type="Pfam" id="PF23598">
    <property type="entry name" value="LRR_14"/>
    <property type="match status" value="1"/>
</dbReference>
<keyword evidence="4" id="KW-0611">Plant defense</keyword>
<dbReference type="InterPro" id="IPR057135">
    <property type="entry name" value="At4g27190-like_LRR"/>
</dbReference>
<gene>
    <name evidence="9" type="primary">LOC115731362</name>
</gene>
<dbReference type="Proteomes" id="UP000827889">
    <property type="component" value="Chromosome 5"/>
</dbReference>
<keyword evidence="2" id="KW-0677">Repeat</keyword>
<dbReference type="Pfam" id="PF23247">
    <property type="entry name" value="LRR_RPS2"/>
    <property type="match status" value="2"/>
</dbReference>
<comment type="similarity">
    <text evidence="1">Belongs to the disease resistance NB-LRR family.</text>
</comment>
<dbReference type="InterPro" id="IPR003593">
    <property type="entry name" value="AAA+_ATPase"/>
</dbReference>
<dbReference type="SMART" id="SM00382">
    <property type="entry name" value="AAA"/>
    <property type="match status" value="1"/>
</dbReference>
<dbReference type="PANTHER" id="PTHR33463">
    <property type="entry name" value="NB-ARC DOMAIN-CONTAINING PROTEIN-RELATED"/>
    <property type="match status" value="1"/>
</dbReference>
<dbReference type="InterPro" id="IPR027417">
    <property type="entry name" value="P-loop_NTPase"/>
</dbReference>
<accession>A0ABM3HGH8</accession>
<dbReference type="PRINTS" id="PR00364">
    <property type="entry name" value="DISEASERSIST"/>
</dbReference>
<keyword evidence="5" id="KW-0067">ATP-binding</keyword>
<dbReference type="Pfam" id="PF00931">
    <property type="entry name" value="NB-ARC"/>
    <property type="match status" value="1"/>
</dbReference>
<evidence type="ECO:0000256" key="6">
    <source>
        <dbReference type="SAM" id="Coils"/>
    </source>
</evidence>
<keyword evidence="6" id="KW-0175">Coiled coil</keyword>
<dbReference type="InterPro" id="IPR050905">
    <property type="entry name" value="Plant_NBS-LRR"/>
</dbReference>
<dbReference type="GeneID" id="115731362"/>